<evidence type="ECO:0000313" key="6">
    <source>
        <dbReference type="Proteomes" id="UP001365542"/>
    </source>
</evidence>
<dbReference type="PANTHER" id="PTHR31306:SF10">
    <property type="entry name" value="ALPHA-1,6-MANNOSYLTRANSFERASE MNN11-RELATED"/>
    <property type="match status" value="1"/>
</dbReference>
<dbReference type="GO" id="GO:0000009">
    <property type="term" value="F:alpha-1,6-mannosyltransferase activity"/>
    <property type="evidence" value="ECO:0007669"/>
    <property type="project" value="TreeGrafter"/>
</dbReference>
<keyword evidence="6" id="KW-1185">Reference proteome</keyword>
<dbReference type="EMBL" id="JAVHJO010000010">
    <property type="protein sequence ID" value="KAK6535405.1"/>
    <property type="molecule type" value="Genomic_DNA"/>
</dbReference>
<evidence type="ECO:0000256" key="3">
    <source>
        <dbReference type="SAM" id="MobiDB-lite"/>
    </source>
</evidence>
<keyword evidence="2" id="KW-0808">Transferase</keyword>
<comment type="caution">
    <text evidence="5">The sequence shown here is derived from an EMBL/GenBank/DDBJ whole genome shotgun (WGS) entry which is preliminary data.</text>
</comment>
<dbReference type="PANTHER" id="PTHR31306">
    <property type="entry name" value="ALPHA-1,6-MANNOSYLTRANSFERASE MNN11-RELATED"/>
    <property type="match status" value="1"/>
</dbReference>
<organism evidence="5 6">
    <name type="scientific">Orbilia ellipsospora</name>
    <dbReference type="NCBI Taxonomy" id="2528407"/>
    <lineage>
        <taxon>Eukaryota</taxon>
        <taxon>Fungi</taxon>
        <taxon>Dikarya</taxon>
        <taxon>Ascomycota</taxon>
        <taxon>Pezizomycotina</taxon>
        <taxon>Orbiliomycetes</taxon>
        <taxon>Orbiliales</taxon>
        <taxon>Orbiliaceae</taxon>
        <taxon>Orbilia</taxon>
    </lineage>
</organism>
<accession>A0AAV9X9Y7</accession>
<evidence type="ECO:0000256" key="4">
    <source>
        <dbReference type="SAM" id="Phobius"/>
    </source>
</evidence>
<name>A0AAV9X9Y7_9PEZI</name>
<keyword evidence="1" id="KW-0328">Glycosyltransferase</keyword>
<dbReference type="GO" id="GO:0000136">
    <property type="term" value="C:mannan polymerase complex"/>
    <property type="evidence" value="ECO:0007669"/>
    <property type="project" value="TreeGrafter"/>
</dbReference>
<dbReference type="Pfam" id="PF05637">
    <property type="entry name" value="Glyco_transf_34"/>
    <property type="match status" value="2"/>
</dbReference>
<dbReference type="GO" id="GO:0006487">
    <property type="term" value="P:protein N-linked glycosylation"/>
    <property type="evidence" value="ECO:0007669"/>
    <property type="project" value="TreeGrafter"/>
</dbReference>
<reference evidence="5 6" key="1">
    <citation type="submission" date="2019-10" db="EMBL/GenBank/DDBJ databases">
        <authorList>
            <person name="Palmer J.M."/>
        </authorList>
    </citation>
    <scope>NUCLEOTIDE SEQUENCE [LARGE SCALE GENOMIC DNA]</scope>
    <source>
        <strain evidence="5 6">TWF694</strain>
    </source>
</reference>
<protein>
    <submittedName>
        <fullName evidence="5">Uncharacterized protein</fullName>
    </submittedName>
</protein>
<dbReference type="Proteomes" id="UP001365542">
    <property type="component" value="Unassembled WGS sequence"/>
</dbReference>
<feature type="region of interest" description="Disordered" evidence="3">
    <location>
        <begin position="15"/>
        <end position="46"/>
    </location>
</feature>
<feature type="compositionally biased region" description="Basic and acidic residues" evidence="3">
    <location>
        <begin position="341"/>
        <end position="357"/>
    </location>
</feature>
<keyword evidence="4" id="KW-0812">Transmembrane</keyword>
<proteinExistence type="predicted"/>
<evidence type="ECO:0000256" key="1">
    <source>
        <dbReference type="ARBA" id="ARBA00022676"/>
    </source>
</evidence>
<evidence type="ECO:0000313" key="5">
    <source>
        <dbReference type="EMBL" id="KAK6535405.1"/>
    </source>
</evidence>
<gene>
    <name evidence="5" type="ORF">TWF694_001866</name>
</gene>
<feature type="region of interest" description="Disordered" evidence="3">
    <location>
        <begin position="332"/>
        <end position="357"/>
    </location>
</feature>
<keyword evidence="4" id="KW-1133">Transmembrane helix</keyword>
<feature type="transmembrane region" description="Helical" evidence="4">
    <location>
        <begin position="55"/>
        <end position="71"/>
    </location>
</feature>
<evidence type="ECO:0000256" key="2">
    <source>
        <dbReference type="ARBA" id="ARBA00022679"/>
    </source>
</evidence>
<keyword evidence="4" id="KW-0472">Membrane</keyword>
<dbReference type="AlphaFoldDB" id="A0AAV9X9Y7"/>
<sequence>MMHFSLPTNVAASLPQTSLAPSPSEKWAARANSHHHHSKSQSSKLSHTLKRRRRTWYLVLFLVACALFYLYKRQDGDGSRSGKGLMLGKSGGGKGAPSVVLVLALDKSTMSAGYSKKILENRKRYAAKWGYEVFAGDLGEYEAGNEYNFKDGTGNTRHYLKSFNKLPLMRHAMATYPYTKTFWFLSSDSLIINMDLSLESHILSKQRLNSLMLRDHPVIPPESIIKTFKRTDADDVQLIITQDGKSVKSDSFFVRRKKEEFGWEQGKGKSSRKGGTVYGYYLLDTWFDPLYRFYHFGDGETSALEHMIQWHPTLLAKLAIIPQRVMLSYPVAAGGNSPANKKKEGKDGKDKAGGDDDVKSKYTGVGYEQGDFVVHFENCRIVEKDKGCAKEFERYLKMTEKYKRPEPKKAKKEKGKTVQ</sequence>
<dbReference type="InterPro" id="IPR008630">
    <property type="entry name" value="Glyco_trans_34"/>
</dbReference>